<reference evidence="2 3" key="1">
    <citation type="submission" date="2018-01" db="EMBL/GenBank/DDBJ databases">
        <authorList>
            <person name="Clerissi C."/>
        </authorList>
    </citation>
    <scope>NUCLEOTIDE SEQUENCE [LARGE SCALE GENOMIC DNA]</scope>
    <source>
        <strain evidence="2">Cupriavidus taiwanensis STM 6021</strain>
    </source>
</reference>
<sequence length="152" mass="16490">MEISSVAGALRALATDSKGRSETARLRDVFEEIEAALSAGVRRQAVLDALNAQGFRMTLKGFESAMYRIRRQRGKATRVSCTAQLAATPPIPPQTQTTHSKEAPVASEATADTAATEAVRDALTNQQSREEKFSRYSSSTTLSKRLGQKKES</sequence>
<gene>
    <name evidence="2" type="ORF">CBM2594_U10127</name>
</gene>
<dbReference type="RefSeq" id="WP_198046250.1">
    <property type="nucleotide sequence ID" value="NZ_OFSY01000051.1"/>
</dbReference>
<comment type="caution">
    <text evidence="2">The sequence shown here is derived from an EMBL/GenBank/DDBJ whole genome shotgun (WGS) entry which is preliminary data.</text>
</comment>
<evidence type="ECO:0000313" key="3">
    <source>
        <dbReference type="Proteomes" id="UP000257139"/>
    </source>
</evidence>
<protein>
    <submittedName>
        <fullName evidence="2">Uncharacterized protein</fullName>
    </submittedName>
</protein>
<proteinExistence type="predicted"/>
<feature type="compositionally biased region" description="Low complexity" evidence="1">
    <location>
        <begin position="85"/>
        <end position="117"/>
    </location>
</feature>
<name>A0A7Z7JFH5_9BURK</name>
<dbReference type="AlphaFoldDB" id="A0A7Z7JFH5"/>
<organism evidence="2 3">
    <name type="scientific">Cupriavidus taiwanensis</name>
    <dbReference type="NCBI Taxonomy" id="164546"/>
    <lineage>
        <taxon>Bacteria</taxon>
        <taxon>Pseudomonadati</taxon>
        <taxon>Pseudomonadota</taxon>
        <taxon>Betaproteobacteria</taxon>
        <taxon>Burkholderiales</taxon>
        <taxon>Burkholderiaceae</taxon>
        <taxon>Cupriavidus</taxon>
    </lineage>
</organism>
<feature type="region of interest" description="Disordered" evidence="1">
    <location>
        <begin position="85"/>
        <end position="152"/>
    </location>
</feature>
<evidence type="ECO:0000313" key="2">
    <source>
        <dbReference type="EMBL" id="SPC25626.1"/>
    </source>
</evidence>
<evidence type="ECO:0000256" key="1">
    <source>
        <dbReference type="SAM" id="MobiDB-lite"/>
    </source>
</evidence>
<accession>A0A7Z7JFH5</accession>
<dbReference type="EMBL" id="OGUU01000045">
    <property type="protein sequence ID" value="SPC25626.1"/>
    <property type="molecule type" value="Genomic_DNA"/>
</dbReference>
<dbReference type="Proteomes" id="UP000257139">
    <property type="component" value="Unassembled WGS sequence"/>
</dbReference>